<accession>A0ABW1JMZ7</accession>
<comment type="caution">
    <text evidence="1">The sequence shown here is derived from an EMBL/GenBank/DDBJ whole genome shotgun (WGS) entry which is preliminary data.</text>
</comment>
<reference evidence="2" key="1">
    <citation type="journal article" date="2019" name="Int. J. Syst. Evol. Microbiol.">
        <title>The Global Catalogue of Microorganisms (GCM) 10K type strain sequencing project: providing services to taxonomists for standard genome sequencing and annotation.</title>
        <authorList>
            <consortium name="The Broad Institute Genomics Platform"/>
            <consortium name="The Broad Institute Genome Sequencing Center for Infectious Disease"/>
            <person name="Wu L."/>
            <person name="Ma J."/>
        </authorList>
    </citation>
    <scope>NUCLEOTIDE SEQUENCE [LARGE SCALE GENOMIC DNA]</scope>
    <source>
        <strain evidence="2">CCUG 36956</strain>
    </source>
</reference>
<dbReference type="RefSeq" id="WP_378600682.1">
    <property type="nucleotide sequence ID" value="NZ_JBHSQN010000002.1"/>
</dbReference>
<organism evidence="1 2">
    <name type="scientific">Nocardia lasii</name>
    <dbReference type="NCBI Taxonomy" id="1616107"/>
    <lineage>
        <taxon>Bacteria</taxon>
        <taxon>Bacillati</taxon>
        <taxon>Actinomycetota</taxon>
        <taxon>Actinomycetes</taxon>
        <taxon>Mycobacteriales</taxon>
        <taxon>Nocardiaceae</taxon>
        <taxon>Nocardia</taxon>
    </lineage>
</organism>
<evidence type="ECO:0000313" key="1">
    <source>
        <dbReference type="EMBL" id="MFC6010580.1"/>
    </source>
</evidence>
<sequence length="51" mass="5634">MGPRLHAYTEGRYLVSDSYDGLRTWSAPIELPGLSGVVRHGTVLTEFDSLL</sequence>
<keyword evidence="2" id="KW-1185">Reference proteome</keyword>
<evidence type="ECO:0000313" key="2">
    <source>
        <dbReference type="Proteomes" id="UP001596223"/>
    </source>
</evidence>
<dbReference type="Proteomes" id="UP001596223">
    <property type="component" value="Unassembled WGS sequence"/>
</dbReference>
<dbReference type="EMBL" id="JBHSQN010000002">
    <property type="protein sequence ID" value="MFC6010580.1"/>
    <property type="molecule type" value="Genomic_DNA"/>
</dbReference>
<proteinExistence type="predicted"/>
<gene>
    <name evidence="1" type="ORF">ACFP3H_05915</name>
</gene>
<name>A0ABW1JMZ7_9NOCA</name>
<protein>
    <submittedName>
        <fullName evidence="1">Uncharacterized protein</fullName>
    </submittedName>
</protein>